<dbReference type="Pfam" id="PF14110">
    <property type="entry name" value="DUF4282"/>
    <property type="match status" value="1"/>
</dbReference>
<feature type="region of interest" description="Disordered" evidence="1">
    <location>
        <begin position="1"/>
        <end position="55"/>
    </location>
</feature>
<feature type="compositionally biased region" description="Polar residues" evidence="1">
    <location>
        <begin position="1"/>
        <end position="27"/>
    </location>
</feature>
<dbReference type="InterPro" id="IPR025557">
    <property type="entry name" value="DUF4282"/>
</dbReference>
<dbReference type="AlphaFoldDB" id="A0A3P1T463"/>
<feature type="compositionally biased region" description="Pro residues" evidence="1">
    <location>
        <begin position="46"/>
        <end position="55"/>
    </location>
</feature>
<dbReference type="OrthoDB" id="3734615at2"/>
<comment type="caution">
    <text evidence="3">The sequence shown here is derived from an EMBL/GenBank/DDBJ whole genome shotgun (WGS) entry which is preliminary data.</text>
</comment>
<feature type="transmembrane region" description="Helical" evidence="2">
    <location>
        <begin position="83"/>
        <end position="104"/>
    </location>
</feature>
<evidence type="ECO:0000313" key="3">
    <source>
        <dbReference type="EMBL" id="RRD04261.1"/>
    </source>
</evidence>
<name>A0A3P1T463_9ACTN</name>
<organism evidence="3 4">
    <name type="scientific">Arachnia propionica</name>
    <dbReference type="NCBI Taxonomy" id="1750"/>
    <lineage>
        <taxon>Bacteria</taxon>
        <taxon>Bacillati</taxon>
        <taxon>Actinomycetota</taxon>
        <taxon>Actinomycetes</taxon>
        <taxon>Propionibacteriales</taxon>
        <taxon>Propionibacteriaceae</taxon>
        <taxon>Arachnia</taxon>
    </lineage>
</organism>
<dbReference type="EMBL" id="RQZG01000012">
    <property type="protein sequence ID" value="RRD04261.1"/>
    <property type="molecule type" value="Genomic_DNA"/>
</dbReference>
<proteinExistence type="predicted"/>
<gene>
    <name evidence="3" type="ORF">EII34_10520</name>
</gene>
<keyword evidence="2" id="KW-0812">Transmembrane</keyword>
<evidence type="ECO:0000256" key="2">
    <source>
        <dbReference type="SAM" id="Phobius"/>
    </source>
</evidence>
<accession>A0A3P1T463</accession>
<protein>
    <submittedName>
        <fullName evidence="3">DUF4282 domain-containing protein</fullName>
    </submittedName>
</protein>
<evidence type="ECO:0000256" key="1">
    <source>
        <dbReference type="SAM" id="MobiDB-lite"/>
    </source>
</evidence>
<evidence type="ECO:0000313" key="4">
    <source>
        <dbReference type="Proteomes" id="UP000280819"/>
    </source>
</evidence>
<keyword evidence="2" id="KW-1133">Transmembrane helix</keyword>
<dbReference type="RefSeq" id="WP_124845116.1">
    <property type="nucleotide sequence ID" value="NZ_RQZG01000012.1"/>
</dbReference>
<reference evidence="3 4" key="1">
    <citation type="submission" date="2018-11" db="EMBL/GenBank/DDBJ databases">
        <title>Genomes From Bacteria Associated with the Canine Oral Cavity: a Test Case for Automated Genome-Based Taxonomic Assignment.</title>
        <authorList>
            <person name="Coil D.A."/>
            <person name="Jospin G."/>
            <person name="Darling A.E."/>
            <person name="Wallis C."/>
            <person name="Davis I.J."/>
            <person name="Harris S."/>
            <person name="Eisen J.A."/>
            <person name="Holcombe L.J."/>
            <person name="O'Flynn C."/>
        </authorList>
    </citation>
    <scope>NUCLEOTIDE SEQUENCE [LARGE SCALE GENOMIC DNA]</scope>
    <source>
        <strain evidence="3 4">OH887_COT-365</strain>
    </source>
</reference>
<dbReference type="Proteomes" id="UP000280819">
    <property type="component" value="Unassembled WGS sequence"/>
</dbReference>
<feature type="transmembrane region" description="Helical" evidence="2">
    <location>
        <begin position="110"/>
        <end position="131"/>
    </location>
</feature>
<sequence>MSNQQPYDPNVSGNVWEQSQPTGNVWDQQAMEAWGTPAQQQQQAPAAPPPPPPAPNPVAVYFRSLFDFTFGSLLTLRAVKIAYLVLLIALGVLLLTDTIGAFTIDAGTGVLRLFTSAVLFLAVATALRVALEVAVAVVRSSEEIRSQLHR</sequence>
<keyword evidence="2" id="KW-0472">Membrane</keyword>